<keyword evidence="2" id="KW-1185">Reference proteome</keyword>
<gene>
    <name evidence="1" type="ORF">Taro_005518</name>
</gene>
<evidence type="ECO:0000313" key="2">
    <source>
        <dbReference type="Proteomes" id="UP000652761"/>
    </source>
</evidence>
<reference evidence="1" key="1">
    <citation type="submission" date="2017-07" db="EMBL/GenBank/DDBJ databases">
        <title>Taro Niue Genome Assembly and Annotation.</title>
        <authorList>
            <person name="Atibalentja N."/>
            <person name="Keating K."/>
            <person name="Fields C.J."/>
        </authorList>
    </citation>
    <scope>NUCLEOTIDE SEQUENCE</scope>
    <source>
        <strain evidence="1">Niue_2</strain>
        <tissue evidence="1">Leaf</tissue>
    </source>
</reference>
<evidence type="ECO:0000313" key="1">
    <source>
        <dbReference type="EMBL" id="MQL73172.1"/>
    </source>
</evidence>
<sequence length="200" mass="22058">MRPELLPVVRRNVVGERHGGIGGDGRATSCGNSRETHPLQRYTSRPLYSTTPDYDWVQPHIMDASVSCTYVDVPWFRLAGSEFLFGCCSHHGLSSSPTLSTYSLPLGSFSCSCLLSSWDGCVDAEGSRSRIASGHLESVQDGIFLFQGLRWVLAFCVQIDHRITQNVGRQRSPELFPVLQQQGQIQEELNKEKVPTAGGS</sequence>
<dbReference type="EMBL" id="NMUH01000156">
    <property type="protein sequence ID" value="MQL73172.1"/>
    <property type="molecule type" value="Genomic_DNA"/>
</dbReference>
<protein>
    <submittedName>
        <fullName evidence="1">Uncharacterized protein</fullName>
    </submittedName>
</protein>
<accession>A0A843TL52</accession>
<organism evidence="1 2">
    <name type="scientific">Colocasia esculenta</name>
    <name type="common">Wild taro</name>
    <name type="synonym">Arum esculentum</name>
    <dbReference type="NCBI Taxonomy" id="4460"/>
    <lineage>
        <taxon>Eukaryota</taxon>
        <taxon>Viridiplantae</taxon>
        <taxon>Streptophyta</taxon>
        <taxon>Embryophyta</taxon>
        <taxon>Tracheophyta</taxon>
        <taxon>Spermatophyta</taxon>
        <taxon>Magnoliopsida</taxon>
        <taxon>Liliopsida</taxon>
        <taxon>Araceae</taxon>
        <taxon>Aroideae</taxon>
        <taxon>Colocasieae</taxon>
        <taxon>Colocasia</taxon>
    </lineage>
</organism>
<dbReference type="Proteomes" id="UP000652761">
    <property type="component" value="Unassembled WGS sequence"/>
</dbReference>
<proteinExistence type="predicted"/>
<name>A0A843TL52_COLES</name>
<comment type="caution">
    <text evidence="1">The sequence shown here is derived from an EMBL/GenBank/DDBJ whole genome shotgun (WGS) entry which is preliminary data.</text>
</comment>
<dbReference type="AlphaFoldDB" id="A0A843TL52"/>